<comment type="caution">
    <text evidence="2">The sequence shown here is derived from an EMBL/GenBank/DDBJ whole genome shotgun (WGS) entry which is preliminary data.</text>
</comment>
<dbReference type="AlphaFoldDB" id="A0AAV6U0F9"/>
<feature type="compositionally biased region" description="Basic and acidic residues" evidence="1">
    <location>
        <begin position="104"/>
        <end position="116"/>
    </location>
</feature>
<feature type="compositionally biased region" description="Low complexity" evidence="1">
    <location>
        <begin position="11"/>
        <end position="24"/>
    </location>
</feature>
<evidence type="ECO:0000256" key="1">
    <source>
        <dbReference type="SAM" id="MobiDB-lite"/>
    </source>
</evidence>
<organism evidence="2 3">
    <name type="scientific">Oedothorax gibbosus</name>
    <dbReference type="NCBI Taxonomy" id="931172"/>
    <lineage>
        <taxon>Eukaryota</taxon>
        <taxon>Metazoa</taxon>
        <taxon>Ecdysozoa</taxon>
        <taxon>Arthropoda</taxon>
        <taxon>Chelicerata</taxon>
        <taxon>Arachnida</taxon>
        <taxon>Araneae</taxon>
        <taxon>Araneomorphae</taxon>
        <taxon>Entelegynae</taxon>
        <taxon>Araneoidea</taxon>
        <taxon>Linyphiidae</taxon>
        <taxon>Erigoninae</taxon>
        <taxon>Oedothorax</taxon>
    </lineage>
</organism>
<dbReference type="EMBL" id="JAFNEN010000793">
    <property type="protein sequence ID" value="KAG8177273.1"/>
    <property type="molecule type" value="Genomic_DNA"/>
</dbReference>
<dbReference type="Proteomes" id="UP000827092">
    <property type="component" value="Unassembled WGS sequence"/>
</dbReference>
<feature type="region of interest" description="Disordered" evidence="1">
    <location>
        <begin position="1"/>
        <end position="28"/>
    </location>
</feature>
<name>A0AAV6U0F9_9ARAC</name>
<evidence type="ECO:0000313" key="2">
    <source>
        <dbReference type="EMBL" id="KAG8177273.1"/>
    </source>
</evidence>
<accession>A0AAV6U0F9</accession>
<evidence type="ECO:0000313" key="3">
    <source>
        <dbReference type="Proteomes" id="UP000827092"/>
    </source>
</evidence>
<keyword evidence="3" id="KW-1185">Reference proteome</keyword>
<protein>
    <submittedName>
        <fullName evidence="2">Uncharacterized protein</fullName>
    </submittedName>
</protein>
<feature type="region of interest" description="Disordered" evidence="1">
    <location>
        <begin position="97"/>
        <end position="123"/>
    </location>
</feature>
<sequence>MSRAGAKALSTRFTTQSRAASAAADAKKKRVKVVARTQRVKNSISEFRLKRLKTRTTSNRSPPRTRCGIVGVEQKGWLERQGMSISYGLHKERVSWSAGLSQGRRTDPKVDDRKEVPISNQME</sequence>
<reference evidence="2 3" key="1">
    <citation type="journal article" date="2022" name="Nat. Ecol. Evol.">
        <title>A masculinizing supergene underlies an exaggerated male reproductive morph in a spider.</title>
        <authorList>
            <person name="Hendrickx F."/>
            <person name="De Corte Z."/>
            <person name="Sonet G."/>
            <person name="Van Belleghem S.M."/>
            <person name="Kostlbacher S."/>
            <person name="Vangestel C."/>
        </authorList>
    </citation>
    <scope>NUCLEOTIDE SEQUENCE [LARGE SCALE GENOMIC DNA]</scope>
    <source>
        <strain evidence="2">W744_W776</strain>
    </source>
</reference>
<proteinExistence type="predicted"/>
<gene>
    <name evidence="2" type="ORF">JTE90_011152</name>
</gene>